<name>A0A511DEE3_9PSEU</name>
<dbReference type="Gene3D" id="3.20.20.30">
    <property type="entry name" value="Luciferase-like domain"/>
    <property type="match status" value="1"/>
</dbReference>
<dbReference type="SUPFAM" id="SSF51679">
    <property type="entry name" value="Bacterial luciferase-like"/>
    <property type="match status" value="1"/>
</dbReference>
<dbReference type="OrthoDB" id="9775082at2"/>
<feature type="domain" description="Luciferase-like" evidence="5">
    <location>
        <begin position="41"/>
        <end position="345"/>
    </location>
</feature>
<keyword evidence="3" id="KW-0560">Oxidoreductase</keyword>
<evidence type="ECO:0000313" key="7">
    <source>
        <dbReference type="Proteomes" id="UP000321685"/>
    </source>
</evidence>
<keyword evidence="2" id="KW-0288">FMN</keyword>
<evidence type="ECO:0000256" key="3">
    <source>
        <dbReference type="ARBA" id="ARBA00023002"/>
    </source>
</evidence>
<dbReference type="Proteomes" id="UP000321685">
    <property type="component" value="Unassembled WGS sequence"/>
</dbReference>
<gene>
    <name evidence="6" type="primary">ssuD</name>
    <name evidence="6" type="ORF">PSU4_21190</name>
</gene>
<dbReference type="PANTHER" id="PTHR42847:SF4">
    <property type="entry name" value="ALKANESULFONATE MONOOXYGENASE-RELATED"/>
    <property type="match status" value="1"/>
</dbReference>
<dbReference type="EMBL" id="BJVJ01000016">
    <property type="protein sequence ID" value="GEL23165.1"/>
    <property type="molecule type" value="Genomic_DNA"/>
</dbReference>
<keyword evidence="7" id="KW-1185">Reference proteome</keyword>
<comment type="caution">
    <text evidence="6">The sequence shown here is derived from an EMBL/GenBank/DDBJ whole genome shotgun (WGS) entry which is preliminary data.</text>
</comment>
<evidence type="ECO:0000256" key="2">
    <source>
        <dbReference type="ARBA" id="ARBA00022643"/>
    </source>
</evidence>
<evidence type="ECO:0000256" key="1">
    <source>
        <dbReference type="ARBA" id="ARBA00022630"/>
    </source>
</evidence>
<reference evidence="6 7" key="1">
    <citation type="submission" date="2019-07" db="EMBL/GenBank/DDBJ databases">
        <title>Whole genome shotgun sequence of Pseudonocardia sulfidoxydans NBRC 16205.</title>
        <authorList>
            <person name="Hosoyama A."/>
            <person name="Uohara A."/>
            <person name="Ohji S."/>
            <person name="Ichikawa N."/>
        </authorList>
    </citation>
    <scope>NUCLEOTIDE SEQUENCE [LARGE SCALE GENOMIC DNA]</scope>
    <source>
        <strain evidence="6 7">NBRC 16205</strain>
    </source>
</reference>
<protein>
    <submittedName>
        <fullName evidence="6">Alkanesulfonate monooxygenase</fullName>
    </submittedName>
</protein>
<accession>A0A511DEE3</accession>
<dbReference type="InterPro" id="IPR011251">
    <property type="entry name" value="Luciferase-like_dom"/>
</dbReference>
<dbReference type="Pfam" id="PF00296">
    <property type="entry name" value="Bac_luciferase"/>
    <property type="match status" value="1"/>
</dbReference>
<keyword evidence="1" id="KW-0285">Flavoprotein</keyword>
<dbReference type="InterPro" id="IPR036661">
    <property type="entry name" value="Luciferase-like_sf"/>
</dbReference>
<evidence type="ECO:0000259" key="5">
    <source>
        <dbReference type="Pfam" id="PF00296"/>
    </source>
</evidence>
<dbReference type="RefSeq" id="WP_147105732.1">
    <property type="nucleotide sequence ID" value="NZ_BJVJ01000016.1"/>
</dbReference>
<dbReference type="InterPro" id="IPR050172">
    <property type="entry name" value="SsuD_RutA_monooxygenase"/>
</dbReference>
<evidence type="ECO:0000256" key="4">
    <source>
        <dbReference type="ARBA" id="ARBA00023033"/>
    </source>
</evidence>
<sequence length="382" mass="40879">MSLAVHGYVPTSGESARFVDHVATARNAGPGVSRTDATVGSTYVDPTLEHLVATAQTAEEMGVTSVLVPTGHTCEDAWVTAAALMTATRRLGFMVAFRPGLLTPVLAAQMVATFQRFSGGRLLLNVTPGVPGPTSQRYGDWSDKAERLDQAGEFLTIMRGAWSGRPFTFEGHYHRVREASVAPFTPPPTIYYGGSSEQSQRFAAEHADVYLSYVEPLEMTAERLDRVRRFAADQGRTVRTALCFGVVSRETSAEAWAAADAMMDGVDMAELATARSAFTTAGVNGSAARQRLTGAWSGSDDGRAVVGPNLWIGPMLVRSGMPPAFVGSHEEIADRIEELVNIGCDEVQIVGAPNRQSILSFGTNVMPLLRQRGLTCGPTVPL</sequence>
<proteinExistence type="predicted"/>
<dbReference type="GO" id="GO:0046306">
    <property type="term" value="P:alkanesulfonate catabolic process"/>
    <property type="evidence" value="ECO:0007669"/>
    <property type="project" value="TreeGrafter"/>
</dbReference>
<dbReference type="GO" id="GO:0008726">
    <property type="term" value="F:alkanesulfonate monooxygenase activity"/>
    <property type="evidence" value="ECO:0007669"/>
    <property type="project" value="TreeGrafter"/>
</dbReference>
<dbReference type="CDD" id="cd01094">
    <property type="entry name" value="Alkanesulfonate_monoxygenase"/>
    <property type="match status" value="1"/>
</dbReference>
<organism evidence="6 7">
    <name type="scientific">Pseudonocardia sulfidoxydans NBRC 16205</name>
    <dbReference type="NCBI Taxonomy" id="1223511"/>
    <lineage>
        <taxon>Bacteria</taxon>
        <taxon>Bacillati</taxon>
        <taxon>Actinomycetota</taxon>
        <taxon>Actinomycetes</taxon>
        <taxon>Pseudonocardiales</taxon>
        <taxon>Pseudonocardiaceae</taxon>
        <taxon>Pseudonocardia</taxon>
    </lineage>
</organism>
<keyword evidence="4 6" id="KW-0503">Monooxygenase</keyword>
<dbReference type="PANTHER" id="PTHR42847">
    <property type="entry name" value="ALKANESULFONATE MONOOXYGENASE"/>
    <property type="match status" value="1"/>
</dbReference>
<evidence type="ECO:0000313" key="6">
    <source>
        <dbReference type="EMBL" id="GEL23165.1"/>
    </source>
</evidence>
<dbReference type="AlphaFoldDB" id="A0A511DEE3"/>